<feature type="compositionally biased region" description="Polar residues" evidence="3">
    <location>
        <begin position="75"/>
        <end position="96"/>
    </location>
</feature>
<dbReference type="GO" id="GO:0032968">
    <property type="term" value="P:positive regulation of transcription elongation by RNA polymerase II"/>
    <property type="evidence" value="ECO:0007669"/>
    <property type="project" value="TreeGrafter"/>
</dbReference>
<dbReference type="PANTHER" id="PTHR23288:SF17">
    <property type="entry name" value="RNA POLYMERASE II ELONGATION FACTOR ELL"/>
    <property type="match status" value="1"/>
</dbReference>
<evidence type="ECO:0000259" key="4">
    <source>
        <dbReference type="PROSITE" id="PS51980"/>
    </source>
</evidence>
<organism evidence="5 6">
    <name type="scientific">Laodelphax striatellus</name>
    <name type="common">Small brown planthopper</name>
    <name type="synonym">Delphax striatella</name>
    <dbReference type="NCBI Taxonomy" id="195883"/>
    <lineage>
        <taxon>Eukaryota</taxon>
        <taxon>Metazoa</taxon>
        <taxon>Ecdysozoa</taxon>
        <taxon>Arthropoda</taxon>
        <taxon>Hexapoda</taxon>
        <taxon>Insecta</taxon>
        <taxon>Pterygota</taxon>
        <taxon>Neoptera</taxon>
        <taxon>Paraneoptera</taxon>
        <taxon>Hemiptera</taxon>
        <taxon>Auchenorrhyncha</taxon>
        <taxon>Fulgoroidea</taxon>
        <taxon>Delphacidae</taxon>
        <taxon>Criomorphinae</taxon>
        <taxon>Laodelphax</taxon>
    </lineage>
</organism>
<keyword evidence="6" id="KW-1185">Reference proteome</keyword>
<comment type="similarity">
    <text evidence="1 2">Belongs to the ELL/occludin family.</text>
</comment>
<dbReference type="Pfam" id="PF07303">
    <property type="entry name" value="Occludin_ELL"/>
    <property type="match status" value="1"/>
</dbReference>
<evidence type="ECO:0000256" key="1">
    <source>
        <dbReference type="ARBA" id="ARBA00009171"/>
    </source>
</evidence>
<feature type="compositionally biased region" description="Low complexity" evidence="3">
    <location>
        <begin position="97"/>
        <end position="147"/>
    </location>
</feature>
<feature type="compositionally biased region" description="Polar residues" evidence="3">
    <location>
        <begin position="213"/>
        <end position="230"/>
    </location>
</feature>
<dbReference type="STRING" id="195883.A0A482WS78"/>
<dbReference type="PROSITE" id="PS51980">
    <property type="entry name" value="OCEL"/>
    <property type="match status" value="1"/>
</dbReference>
<dbReference type="PANTHER" id="PTHR23288">
    <property type="entry name" value="OCCLUDIN AND RNA POLYMERASE II ELONGATION FACTOR ELL"/>
    <property type="match status" value="1"/>
</dbReference>
<feature type="domain" description="OCEL" evidence="4">
    <location>
        <begin position="279"/>
        <end position="388"/>
    </location>
</feature>
<dbReference type="EMBL" id="QKKF02026599">
    <property type="protein sequence ID" value="RZF36318.1"/>
    <property type="molecule type" value="Genomic_DNA"/>
</dbReference>
<proteinExistence type="inferred from homology"/>
<dbReference type="GO" id="GO:0000987">
    <property type="term" value="F:cis-regulatory region sequence-specific DNA binding"/>
    <property type="evidence" value="ECO:0007669"/>
    <property type="project" value="TreeGrafter"/>
</dbReference>
<dbReference type="AlphaFoldDB" id="A0A482WS78"/>
<feature type="region of interest" description="Disordered" evidence="3">
    <location>
        <begin position="46"/>
        <end position="232"/>
    </location>
</feature>
<evidence type="ECO:0000313" key="6">
    <source>
        <dbReference type="Proteomes" id="UP000291343"/>
    </source>
</evidence>
<accession>A0A482WS78</accession>
<feature type="compositionally biased region" description="Low complexity" evidence="3">
    <location>
        <begin position="248"/>
        <end position="268"/>
    </location>
</feature>
<dbReference type="GO" id="GO:0042795">
    <property type="term" value="P:snRNA transcription by RNA polymerase II"/>
    <property type="evidence" value="ECO:0007669"/>
    <property type="project" value="TreeGrafter"/>
</dbReference>
<dbReference type="InterPro" id="IPR010844">
    <property type="entry name" value="Occludin_ELL"/>
</dbReference>
<feature type="region of interest" description="Disordered" evidence="3">
    <location>
        <begin position="248"/>
        <end position="278"/>
    </location>
</feature>
<dbReference type="InterPro" id="IPR031176">
    <property type="entry name" value="ELL/occludin"/>
</dbReference>
<sequence>MLCKDKRKPQVDGFQTKRQRISRVVQGGLTASGGSRPMSLQAAVAATRSTPRDEAAMIYNKGGGTGGGGGGYSSKYASSGVTSAVRWTTPSPTPLTNQPQANHNSSHHNQSANSLSPASPTVSSSSSSYSSSSSSFSPSYPPSSSSLHSHHPPPPPPHNDRQPEAAVSTGSSRQQVTTGSSRQQPEVTTGSSRQQPEVVTTGSSDSSRRKADQQQSSSTPMITISASSDHVTGVGSLSVSSLGALSSMTVSSSSSSSTSGAGAASRGGHTNSREYHNEPKYLIDYPRIETLEERRRYKADFNTNYMEYRSLHSRVDKVARKFAALEESLKKEQKDSPAWKSIKNAILEQYQNVKLDKDYQSARQRFGYLHNKLSHIKQRVHEYDTLQCRPPIL</sequence>
<feature type="compositionally biased region" description="Polar residues" evidence="3">
    <location>
        <begin position="168"/>
        <end position="205"/>
    </location>
</feature>
<dbReference type="SUPFAM" id="SSF144292">
    <property type="entry name" value="occludin/ELL-like"/>
    <property type="match status" value="1"/>
</dbReference>
<dbReference type="Proteomes" id="UP000291343">
    <property type="component" value="Unassembled WGS sequence"/>
</dbReference>
<name>A0A482WS78_LAOST</name>
<dbReference type="SMR" id="A0A482WS78"/>
<dbReference type="OrthoDB" id="6284217at2759"/>
<gene>
    <name evidence="5" type="ORF">LSTR_LSTR006582</name>
</gene>
<evidence type="ECO:0000256" key="2">
    <source>
        <dbReference type="PROSITE-ProRule" id="PRU01324"/>
    </source>
</evidence>
<evidence type="ECO:0000313" key="5">
    <source>
        <dbReference type="EMBL" id="RZF36318.1"/>
    </source>
</evidence>
<protein>
    <recommendedName>
        <fullName evidence="4">OCEL domain-containing protein</fullName>
    </recommendedName>
</protein>
<dbReference type="InParanoid" id="A0A482WS78"/>
<dbReference type="GO" id="GO:0008023">
    <property type="term" value="C:transcription elongation factor complex"/>
    <property type="evidence" value="ECO:0007669"/>
    <property type="project" value="TreeGrafter"/>
</dbReference>
<reference evidence="5 6" key="1">
    <citation type="journal article" date="2017" name="Gigascience">
        <title>Genome sequence of the small brown planthopper, Laodelphax striatellus.</title>
        <authorList>
            <person name="Zhu J."/>
            <person name="Jiang F."/>
            <person name="Wang X."/>
            <person name="Yang P."/>
            <person name="Bao Y."/>
            <person name="Zhao W."/>
            <person name="Wang W."/>
            <person name="Lu H."/>
            <person name="Wang Q."/>
            <person name="Cui N."/>
            <person name="Li J."/>
            <person name="Chen X."/>
            <person name="Luo L."/>
            <person name="Yu J."/>
            <person name="Kang L."/>
            <person name="Cui F."/>
        </authorList>
    </citation>
    <scope>NUCLEOTIDE SEQUENCE [LARGE SCALE GENOMIC DNA]</scope>
    <source>
        <strain evidence="5">Lst14</strain>
    </source>
</reference>
<evidence type="ECO:0000256" key="3">
    <source>
        <dbReference type="SAM" id="MobiDB-lite"/>
    </source>
</evidence>
<feature type="compositionally biased region" description="Gly residues" evidence="3">
    <location>
        <begin position="61"/>
        <end position="72"/>
    </location>
</feature>
<dbReference type="Gene3D" id="6.10.140.340">
    <property type="match status" value="1"/>
</dbReference>
<comment type="caution">
    <text evidence="5">The sequence shown here is derived from an EMBL/GenBank/DDBJ whole genome shotgun (WGS) entry which is preliminary data.</text>
</comment>